<proteinExistence type="predicted"/>
<accession>A0A382ZUS3</accession>
<gene>
    <name evidence="1" type="ORF">METZ01_LOCUS452230</name>
</gene>
<sequence>MESINKNWKSIFLFSTIFFILGYLVGNSFKGHKPIGGVFIGDNIKGKDHMGNILKGDGKNEHIVIKKFKNGEGTIDVNIDSEMDIDKIIKEAEGNPNMTIKIDSTLKDGKKEIRVEVRKEIHSEH</sequence>
<organism evidence="1">
    <name type="scientific">marine metagenome</name>
    <dbReference type="NCBI Taxonomy" id="408172"/>
    <lineage>
        <taxon>unclassified sequences</taxon>
        <taxon>metagenomes</taxon>
        <taxon>ecological metagenomes</taxon>
    </lineage>
</organism>
<protein>
    <submittedName>
        <fullName evidence="1">Uncharacterized protein</fullName>
    </submittedName>
</protein>
<evidence type="ECO:0000313" key="1">
    <source>
        <dbReference type="EMBL" id="SVD99376.1"/>
    </source>
</evidence>
<reference evidence="1" key="1">
    <citation type="submission" date="2018-05" db="EMBL/GenBank/DDBJ databases">
        <authorList>
            <person name="Lanie J.A."/>
            <person name="Ng W.-L."/>
            <person name="Kazmierczak K.M."/>
            <person name="Andrzejewski T.M."/>
            <person name="Davidsen T.M."/>
            <person name="Wayne K.J."/>
            <person name="Tettelin H."/>
            <person name="Glass J.I."/>
            <person name="Rusch D."/>
            <person name="Podicherti R."/>
            <person name="Tsui H.-C.T."/>
            <person name="Winkler M.E."/>
        </authorList>
    </citation>
    <scope>NUCLEOTIDE SEQUENCE</scope>
</reference>
<dbReference type="AlphaFoldDB" id="A0A382ZUS3"/>
<dbReference type="EMBL" id="UINC01186917">
    <property type="protein sequence ID" value="SVD99376.1"/>
    <property type="molecule type" value="Genomic_DNA"/>
</dbReference>
<name>A0A382ZUS3_9ZZZZ</name>